<evidence type="ECO:0000313" key="1">
    <source>
        <dbReference type="EMBL" id="MCA2016132.1"/>
    </source>
</evidence>
<sequence length="146" mass="16612">MLSNQSKPDTITCLKLYLDPVIDMVKLETIHLTDCTPNYGECDCDDDALTKQCQEMREHIGCRHYDMLQIRMSNNECVDIWFDDEGLLKPNDRVLKTKVVTYPQPLFGTLLISGSGISTGYITDVPKSVRANLSLLISEFFMTKIK</sequence>
<proteinExistence type="predicted"/>
<dbReference type="Proteomes" id="UP001199044">
    <property type="component" value="Unassembled WGS sequence"/>
</dbReference>
<accession>A0ABS7YME4</accession>
<evidence type="ECO:0000313" key="2">
    <source>
        <dbReference type="Proteomes" id="UP001199044"/>
    </source>
</evidence>
<organism evidence="1 2">
    <name type="scientific">Vibrio tritonius</name>
    <dbReference type="NCBI Taxonomy" id="1435069"/>
    <lineage>
        <taxon>Bacteria</taxon>
        <taxon>Pseudomonadati</taxon>
        <taxon>Pseudomonadota</taxon>
        <taxon>Gammaproteobacteria</taxon>
        <taxon>Vibrionales</taxon>
        <taxon>Vibrionaceae</taxon>
        <taxon>Vibrio</taxon>
    </lineage>
</organism>
<name>A0ABS7YME4_9VIBR</name>
<gene>
    <name evidence="1" type="ORF">LDJ79_08420</name>
</gene>
<comment type="caution">
    <text evidence="1">The sequence shown here is derived from an EMBL/GenBank/DDBJ whole genome shotgun (WGS) entry which is preliminary data.</text>
</comment>
<reference evidence="2" key="1">
    <citation type="submission" date="2023-07" db="EMBL/GenBank/DDBJ databases">
        <title>Molecular identification of indigenous halophilic bacteria isolated from red sea cost, biodegradation of synthetic dyes and assessment of degraded metabolite toxicity.</title>
        <authorList>
            <person name="Chaieb K."/>
            <person name="Altayb H.N."/>
        </authorList>
    </citation>
    <scope>NUCLEOTIDE SEQUENCE [LARGE SCALE GENOMIC DNA]</scope>
    <source>
        <strain evidence="2">K20</strain>
    </source>
</reference>
<keyword evidence="2" id="KW-1185">Reference proteome</keyword>
<dbReference type="EMBL" id="JAIWIU010000048">
    <property type="protein sequence ID" value="MCA2016132.1"/>
    <property type="molecule type" value="Genomic_DNA"/>
</dbReference>
<protein>
    <submittedName>
        <fullName evidence="1">Uncharacterized protein</fullName>
    </submittedName>
</protein>
<dbReference type="RefSeq" id="WP_225250260.1">
    <property type="nucleotide sequence ID" value="NZ_JAIWIU010000048.1"/>
</dbReference>